<feature type="domain" description="PilZ" evidence="1">
    <location>
        <begin position="100"/>
        <end position="209"/>
    </location>
</feature>
<reference evidence="2 3" key="1">
    <citation type="submission" date="2020-08" db="EMBL/GenBank/DDBJ databases">
        <title>Cohnella phylogeny.</title>
        <authorList>
            <person name="Dunlap C."/>
        </authorList>
    </citation>
    <scope>NUCLEOTIDE SEQUENCE [LARGE SCALE GENOMIC DNA]</scope>
    <source>
        <strain evidence="2 3">CBP 2801</strain>
    </source>
</reference>
<dbReference type="InterPro" id="IPR009875">
    <property type="entry name" value="PilZ_domain"/>
</dbReference>
<gene>
    <name evidence="2" type="ORF">H7C18_13595</name>
</gene>
<dbReference type="RefSeq" id="WP_185129619.1">
    <property type="nucleotide sequence ID" value="NZ_JACJVO010000016.1"/>
</dbReference>
<accession>A0A7X0VVZ0</accession>
<dbReference type="GO" id="GO:0035438">
    <property type="term" value="F:cyclic-di-GMP binding"/>
    <property type="evidence" value="ECO:0007669"/>
    <property type="project" value="InterPro"/>
</dbReference>
<proteinExistence type="predicted"/>
<evidence type="ECO:0000259" key="1">
    <source>
        <dbReference type="Pfam" id="PF07238"/>
    </source>
</evidence>
<comment type="caution">
    <text evidence="2">The sequence shown here is derived from an EMBL/GenBank/DDBJ whole genome shotgun (WGS) entry which is preliminary data.</text>
</comment>
<keyword evidence="3" id="KW-1185">Reference proteome</keyword>
<name>A0A7X0VVZ0_9BACL</name>
<dbReference type="Gene3D" id="2.40.10.220">
    <property type="entry name" value="predicted glycosyltransferase like domains"/>
    <property type="match status" value="1"/>
</dbReference>
<protein>
    <submittedName>
        <fullName evidence="2">PilZ domain-containing protein</fullName>
    </submittedName>
</protein>
<dbReference type="AlphaFoldDB" id="A0A7X0VVZ0"/>
<dbReference type="EMBL" id="JACJVO010000016">
    <property type="protein sequence ID" value="MBB6731950.1"/>
    <property type="molecule type" value="Genomic_DNA"/>
</dbReference>
<sequence length="230" mass="25798">MTGKGSTGQDKELLSLKVLLHCRTVVEKTNFVSTGVMTQVEGELFEVELGEFELFELGEKVKLTVYSPAGIQTFHSIVFAKYEGAIAVIQPPVVGQRFQEKREFYRVEADGVARVMRVVRDSGEVKLLAAPLEAMLSDISLGGVGLVTADAYPELEAAKRLGAVIDLGFTFACDLEMVRRERRDQLFVYGLKMKVLDPEMLRPLRAFLLRRQVEKHIISREESSRKRGMS</sequence>
<dbReference type="Pfam" id="PF07238">
    <property type="entry name" value="PilZ"/>
    <property type="match status" value="1"/>
</dbReference>
<organism evidence="2 3">
    <name type="scientific">Cohnella zeiphila</name>
    <dbReference type="NCBI Taxonomy" id="2761120"/>
    <lineage>
        <taxon>Bacteria</taxon>
        <taxon>Bacillati</taxon>
        <taxon>Bacillota</taxon>
        <taxon>Bacilli</taxon>
        <taxon>Bacillales</taxon>
        <taxon>Paenibacillaceae</taxon>
        <taxon>Cohnella</taxon>
    </lineage>
</organism>
<evidence type="ECO:0000313" key="2">
    <source>
        <dbReference type="EMBL" id="MBB6731950.1"/>
    </source>
</evidence>
<dbReference type="Proteomes" id="UP000564644">
    <property type="component" value="Unassembled WGS sequence"/>
</dbReference>
<evidence type="ECO:0000313" key="3">
    <source>
        <dbReference type="Proteomes" id="UP000564644"/>
    </source>
</evidence>